<comment type="caution">
    <text evidence="2">The sequence shown here is derived from an EMBL/GenBank/DDBJ whole genome shotgun (WGS) entry which is preliminary data.</text>
</comment>
<feature type="transmembrane region" description="Helical" evidence="1">
    <location>
        <begin position="37"/>
        <end position="58"/>
    </location>
</feature>
<dbReference type="AlphaFoldDB" id="A0A1E8BPR6"/>
<evidence type="ECO:0000256" key="1">
    <source>
        <dbReference type="SAM" id="Phobius"/>
    </source>
</evidence>
<name>A0A1E8BPR6_BACMY</name>
<protein>
    <submittedName>
        <fullName evidence="2">Uncharacterized protein</fullName>
    </submittedName>
</protein>
<keyword evidence="1" id="KW-0812">Transmembrane</keyword>
<evidence type="ECO:0000313" key="3">
    <source>
        <dbReference type="Proteomes" id="UP000175835"/>
    </source>
</evidence>
<evidence type="ECO:0000313" key="2">
    <source>
        <dbReference type="EMBL" id="OFD96493.1"/>
    </source>
</evidence>
<keyword evidence="1" id="KW-0472">Membrane</keyword>
<accession>A0A1E8BPR6</accession>
<dbReference type="Proteomes" id="UP000175835">
    <property type="component" value="Unassembled WGS sequence"/>
</dbReference>
<dbReference type="PATRIC" id="fig|86662.23.peg.1841"/>
<gene>
    <name evidence="2" type="ORF">BWGOE11_19330</name>
</gene>
<organism evidence="2 3">
    <name type="scientific">Bacillus mycoides</name>
    <dbReference type="NCBI Taxonomy" id="1405"/>
    <lineage>
        <taxon>Bacteria</taxon>
        <taxon>Bacillati</taxon>
        <taxon>Bacillota</taxon>
        <taxon>Bacilli</taxon>
        <taxon>Bacillales</taxon>
        <taxon>Bacillaceae</taxon>
        <taxon>Bacillus</taxon>
        <taxon>Bacillus cereus group</taxon>
    </lineage>
</organism>
<reference evidence="2 3" key="1">
    <citation type="submission" date="2016-05" db="EMBL/GenBank/DDBJ databases">
        <title>Bacillus thuringiensis and Bacillus weihenstephanensis as novel biocontrol agents of wilt causing Verticillium species.</title>
        <authorList>
            <person name="Hollensteiner J."/>
            <person name="Wemheuer F."/>
            <person name="Harting R."/>
            <person name="Kolarzyk A."/>
            <person name="Diaz-Valerio S."/>
            <person name="Poehlein A."/>
            <person name="Brzuszkiewicz E."/>
            <person name="Nesemann K."/>
            <person name="Braus-Stromeyer S."/>
            <person name="Braus G."/>
            <person name="Daniel R."/>
            <person name="Liesegang H."/>
        </authorList>
    </citation>
    <scope>NUCLEOTIDE SEQUENCE [LARGE SCALE GENOMIC DNA]</scope>
    <source>
        <strain evidence="2 3">GOE11</strain>
    </source>
</reference>
<keyword evidence="1" id="KW-1133">Transmembrane helix</keyword>
<proteinExistence type="predicted"/>
<sequence length="75" mass="8639">MQESNSKKVCIGNMKGSCLVIWFYQITRQLFSWKYFIYLYKASVPIILVCALVSLLFWEGEALRKSSRGIVRGIG</sequence>
<dbReference type="EMBL" id="LXLX01000025">
    <property type="protein sequence ID" value="OFD96493.1"/>
    <property type="molecule type" value="Genomic_DNA"/>
</dbReference>